<dbReference type="PANTHER" id="PTHR31438">
    <property type="entry name" value="LYSINE N-ACYLTRANSFERASE C17G9.06C-RELATED"/>
    <property type="match status" value="1"/>
</dbReference>
<dbReference type="SMART" id="SM01006">
    <property type="entry name" value="AlcB"/>
    <property type="match status" value="1"/>
</dbReference>
<dbReference type="GO" id="GO:0019290">
    <property type="term" value="P:siderophore biosynthetic process"/>
    <property type="evidence" value="ECO:0007669"/>
    <property type="project" value="InterPro"/>
</dbReference>
<dbReference type="OrthoDB" id="9087497at2"/>
<evidence type="ECO:0000313" key="5">
    <source>
        <dbReference type="Proteomes" id="UP000295375"/>
    </source>
</evidence>
<evidence type="ECO:0000313" key="4">
    <source>
        <dbReference type="EMBL" id="TDQ48112.1"/>
    </source>
</evidence>
<keyword evidence="2" id="KW-0175">Coiled coil</keyword>
<feature type="coiled-coil region" evidence="2">
    <location>
        <begin position="43"/>
        <end position="70"/>
    </location>
</feature>
<dbReference type="PANTHER" id="PTHR31438:SF1">
    <property type="entry name" value="LYSINE N-ACYLTRANSFERASE C17G9.06C-RELATED"/>
    <property type="match status" value="1"/>
</dbReference>
<dbReference type="RefSeq" id="WP_133590586.1">
    <property type="nucleotide sequence ID" value="NZ_CP037953.1"/>
</dbReference>
<evidence type="ECO:0000256" key="1">
    <source>
        <dbReference type="ARBA" id="ARBA00004924"/>
    </source>
</evidence>
<feature type="domain" description="Acyltransferase MbtK/IucB-like conserved" evidence="3">
    <location>
        <begin position="180"/>
        <end position="227"/>
    </location>
</feature>
<comment type="caution">
    <text evidence="4">The sequence shown here is derived from an EMBL/GenBank/DDBJ whole genome shotgun (WGS) entry which is preliminary data.</text>
</comment>
<protein>
    <submittedName>
        <fullName evidence="4">Acetyltransferase (GNAT) family protein</fullName>
    </submittedName>
</protein>
<evidence type="ECO:0000256" key="2">
    <source>
        <dbReference type="SAM" id="Coils"/>
    </source>
</evidence>
<keyword evidence="5" id="KW-1185">Reference proteome</keyword>
<dbReference type="AlphaFoldDB" id="A0A4R6UMW5"/>
<reference evidence="4 5" key="1">
    <citation type="submission" date="2019-03" db="EMBL/GenBank/DDBJ databases">
        <title>Genomic Encyclopedia of Type Strains, Phase IV (KMG-IV): sequencing the most valuable type-strain genomes for metagenomic binning, comparative biology and taxonomic classification.</title>
        <authorList>
            <person name="Goeker M."/>
        </authorList>
    </citation>
    <scope>NUCLEOTIDE SEQUENCE [LARGE SCALE GENOMIC DNA]</scope>
    <source>
        <strain evidence="4 5">DSM 103792</strain>
    </source>
</reference>
<name>A0A4R6UMW5_9GAMM</name>
<keyword evidence="4" id="KW-0808">Transferase</keyword>
<dbReference type="InterPro" id="IPR016181">
    <property type="entry name" value="Acyl_CoA_acyltransferase"/>
</dbReference>
<proteinExistence type="predicted"/>
<organism evidence="4 5">
    <name type="scientific">Permianibacter aggregans</name>
    <dbReference type="NCBI Taxonomy" id="1510150"/>
    <lineage>
        <taxon>Bacteria</taxon>
        <taxon>Pseudomonadati</taxon>
        <taxon>Pseudomonadota</taxon>
        <taxon>Gammaproteobacteria</taxon>
        <taxon>Pseudomonadales</taxon>
        <taxon>Pseudomonadaceae</taxon>
        <taxon>Permianibacter</taxon>
    </lineage>
</organism>
<dbReference type="EMBL" id="SNYM01000008">
    <property type="protein sequence ID" value="TDQ48112.1"/>
    <property type="molecule type" value="Genomic_DNA"/>
</dbReference>
<sequence length="350" mass="40708">MNRSKSAINVSPVRIELDPIFHAVEDGVCIDWLVDTQGLHAQLRSSSQRLAELRLQNSETTSELQLLLADSEHTLPFRLLARSLEWLWWQAGTPRQLQLSEALRRLFAVPKGWCDDDGLIDCSDFFQQPLLWYFGDNGGGKPLSWVENDKGLRHPQRRPLPNGLLYQRYLPNLDTVLSFRKLDPALDLDRFCHWMQQSRVAEFWELAKPREELARYLDTVLADAHLQPVVGCFDDEPFGYFELYWALEDRIGPHYDAAPFDRGAHLLVGESRFLGRQYGVAWLNGISHFLFLDDARTMRLVGEPRADNSKLLKYLTMTSWHKVKEFDFPHKRAALVTCERERFFQETEFT</sequence>
<dbReference type="SUPFAM" id="SSF55729">
    <property type="entry name" value="Acyl-CoA N-acyltransferases (Nat)"/>
    <property type="match status" value="1"/>
</dbReference>
<gene>
    <name evidence="4" type="ORF">EV696_10892</name>
</gene>
<evidence type="ECO:0000259" key="3">
    <source>
        <dbReference type="SMART" id="SM01006"/>
    </source>
</evidence>
<accession>A0A4R6UMW5</accession>
<dbReference type="Gene3D" id="3.40.630.30">
    <property type="match status" value="1"/>
</dbReference>
<dbReference type="Pfam" id="PF13523">
    <property type="entry name" value="Acetyltransf_8"/>
    <property type="match status" value="1"/>
</dbReference>
<comment type="pathway">
    <text evidence="1">Siderophore biosynthesis.</text>
</comment>
<dbReference type="InterPro" id="IPR019432">
    <property type="entry name" value="Acyltransferase_MbtK/IucB-like"/>
</dbReference>
<dbReference type="GO" id="GO:0016410">
    <property type="term" value="F:N-acyltransferase activity"/>
    <property type="evidence" value="ECO:0007669"/>
    <property type="project" value="TreeGrafter"/>
</dbReference>
<dbReference type="Proteomes" id="UP000295375">
    <property type="component" value="Unassembled WGS sequence"/>
</dbReference>